<keyword evidence="2" id="KW-0812">Transmembrane</keyword>
<reference evidence="3" key="2">
    <citation type="submission" date="2023-06" db="EMBL/GenBank/DDBJ databases">
        <authorList>
            <consortium name="Lawrence Berkeley National Laboratory"/>
            <person name="Mondo S.J."/>
            <person name="Hensen N."/>
            <person name="Bonometti L."/>
            <person name="Westerberg I."/>
            <person name="Brannstrom I.O."/>
            <person name="Guillou S."/>
            <person name="Cros-Aarteil S."/>
            <person name="Calhoun S."/>
            <person name="Haridas S."/>
            <person name="Kuo A."/>
            <person name="Pangilinan J."/>
            <person name="Riley R."/>
            <person name="Labutti K."/>
            <person name="Andreopoulos B."/>
            <person name="Lipzen A."/>
            <person name="Chen C."/>
            <person name="Yanf M."/>
            <person name="Daum C."/>
            <person name="Ng V."/>
            <person name="Clum A."/>
            <person name="Steindorff A."/>
            <person name="Ohm R."/>
            <person name="Martin F."/>
            <person name="Silar P."/>
            <person name="Natvig D."/>
            <person name="Lalanne C."/>
            <person name="Gautier V."/>
            <person name="Ament-Velasquez S.L."/>
            <person name="Kruys A."/>
            <person name="Hutchinson M.I."/>
            <person name="Powell A.J."/>
            <person name="Barry K."/>
            <person name="Miller A.N."/>
            <person name="Grigoriev I.V."/>
            <person name="Debuchy R."/>
            <person name="Gladieux P."/>
            <person name="Thoren M.H."/>
            <person name="Johannesson H."/>
        </authorList>
    </citation>
    <scope>NUCLEOTIDE SEQUENCE</scope>
    <source>
        <strain evidence="3">PSN324</strain>
    </source>
</reference>
<feature type="region of interest" description="Disordered" evidence="1">
    <location>
        <begin position="1"/>
        <end position="42"/>
    </location>
</feature>
<name>A0AAV9HL27_9PEZI</name>
<evidence type="ECO:0000256" key="1">
    <source>
        <dbReference type="SAM" id="MobiDB-lite"/>
    </source>
</evidence>
<feature type="compositionally biased region" description="Polar residues" evidence="1">
    <location>
        <begin position="19"/>
        <end position="42"/>
    </location>
</feature>
<feature type="region of interest" description="Disordered" evidence="1">
    <location>
        <begin position="47"/>
        <end position="66"/>
    </location>
</feature>
<keyword evidence="4" id="KW-1185">Reference proteome</keyword>
<evidence type="ECO:0000256" key="2">
    <source>
        <dbReference type="SAM" id="Phobius"/>
    </source>
</evidence>
<feature type="compositionally biased region" description="Polar residues" evidence="1">
    <location>
        <begin position="1"/>
        <end position="11"/>
    </location>
</feature>
<protein>
    <submittedName>
        <fullName evidence="3">Uncharacterized protein</fullName>
    </submittedName>
</protein>
<proteinExistence type="predicted"/>
<feature type="transmembrane region" description="Helical" evidence="2">
    <location>
        <begin position="132"/>
        <end position="152"/>
    </location>
</feature>
<accession>A0AAV9HL27</accession>
<organism evidence="3 4">
    <name type="scientific">Cladorrhinum samala</name>
    <dbReference type="NCBI Taxonomy" id="585594"/>
    <lineage>
        <taxon>Eukaryota</taxon>
        <taxon>Fungi</taxon>
        <taxon>Dikarya</taxon>
        <taxon>Ascomycota</taxon>
        <taxon>Pezizomycotina</taxon>
        <taxon>Sordariomycetes</taxon>
        <taxon>Sordariomycetidae</taxon>
        <taxon>Sordariales</taxon>
        <taxon>Podosporaceae</taxon>
        <taxon>Cladorrhinum</taxon>
    </lineage>
</organism>
<evidence type="ECO:0000313" key="4">
    <source>
        <dbReference type="Proteomes" id="UP001321749"/>
    </source>
</evidence>
<keyword evidence="2" id="KW-0472">Membrane</keyword>
<feature type="transmembrane region" description="Helical" evidence="2">
    <location>
        <begin position="559"/>
        <end position="585"/>
    </location>
</feature>
<dbReference type="EMBL" id="MU865012">
    <property type="protein sequence ID" value="KAK4460423.1"/>
    <property type="molecule type" value="Genomic_DNA"/>
</dbReference>
<keyword evidence="2" id="KW-1133">Transmembrane helix</keyword>
<dbReference type="Proteomes" id="UP001321749">
    <property type="component" value="Unassembled WGS sequence"/>
</dbReference>
<reference evidence="3" key="1">
    <citation type="journal article" date="2023" name="Mol. Phylogenet. Evol.">
        <title>Genome-scale phylogeny and comparative genomics of the fungal order Sordariales.</title>
        <authorList>
            <person name="Hensen N."/>
            <person name="Bonometti L."/>
            <person name="Westerberg I."/>
            <person name="Brannstrom I.O."/>
            <person name="Guillou S."/>
            <person name="Cros-Aarteil S."/>
            <person name="Calhoun S."/>
            <person name="Haridas S."/>
            <person name="Kuo A."/>
            <person name="Mondo S."/>
            <person name="Pangilinan J."/>
            <person name="Riley R."/>
            <person name="LaButti K."/>
            <person name="Andreopoulos B."/>
            <person name="Lipzen A."/>
            <person name="Chen C."/>
            <person name="Yan M."/>
            <person name="Daum C."/>
            <person name="Ng V."/>
            <person name="Clum A."/>
            <person name="Steindorff A."/>
            <person name="Ohm R.A."/>
            <person name="Martin F."/>
            <person name="Silar P."/>
            <person name="Natvig D.O."/>
            <person name="Lalanne C."/>
            <person name="Gautier V."/>
            <person name="Ament-Velasquez S.L."/>
            <person name="Kruys A."/>
            <person name="Hutchinson M.I."/>
            <person name="Powell A.J."/>
            <person name="Barry K."/>
            <person name="Miller A.N."/>
            <person name="Grigoriev I.V."/>
            <person name="Debuchy R."/>
            <person name="Gladieux P."/>
            <person name="Hiltunen Thoren M."/>
            <person name="Johannesson H."/>
        </authorList>
    </citation>
    <scope>NUCLEOTIDE SEQUENCE</scope>
    <source>
        <strain evidence="3">PSN324</strain>
    </source>
</reference>
<feature type="transmembrane region" description="Helical" evidence="2">
    <location>
        <begin position="86"/>
        <end position="112"/>
    </location>
</feature>
<dbReference type="AlphaFoldDB" id="A0AAV9HL27"/>
<sequence length="670" mass="74730">MATSSSYSRQGDSPEEQVPFTTPSNARLSINNSSGYEPLKQSSASLFPQSELPRSRQEDSVQTATKNTIVKHWPDTPILLKRRANLTVFSVSGDLILLAIWYCLVVLAVLIARNHGVTHENVLFGDEQLSQAKIVTPTLFPIIFAATVGRSIRLLSMYRLEQGERLGVLDQLLGSTSFIGTLVTVASAPGASFMTVALLAIWALSPLGGQATFRSFYWHANLTETPAVFRYLGPNNTFNIPWDNFARVDANTLFATSLISPDNVAQSPMDLWGNVKIPSLEGLARTLKRSEDGWYHLGLNATVTQWEFPSLLGIPVQRSGFNSTTSRFLLESSYWNLDCPMIGSSEDDLDLKDEKHQFQYNYTDNSPSSSLLTIFTDRPDDIDSKKYSHSLDRRRLRLKIKHLRDVWADCSIHTSYVEAEVLCKKTMCATTRIRESRQPHGSKNYTLLDDEDLRTNDNISSYFKGFVSSVPRNNDYDTSGFTYAAQTNPDCFAALLAQVMNTYWTAISATRWILDPSGSNYAAELKQGFSSSRNILMMVTRDAPAWVWSEEPIFTCSKAWLVLLFIAVLVPFVACLVNIALASYLKGPHLSMNFSTLTRDNPFVGIPAGGSALSDHDRSKLLRNVRIRYGDVTSDADVGHIAIGTADDGPEDFEGVWAKGLKRSRHRRYD</sequence>
<feature type="transmembrane region" description="Helical" evidence="2">
    <location>
        <begin position="172"/>
        <end position="205"/>
    </location>
</feature>
<gene>
    <name evidence="3" type="ORF">QBC42DRAFT_347998</name>
</gene>
<evidence type="ECO:0000313" key="3">
    <source>
        <dbReference type="EMBL" id="KAK4460423.1"/>
    </source>
</evidence>
<comment type="caution">
    <text evidence="3">The sequence shown here is derived from an EMBL/GenBank/DDBJ whole genome shotgun (WGS) entry which is preliminary data.</text>
</comment>